<dbReference type="RefSeq" id="WP_025387029.1">
    <property type="nucleotide sequence ID" value="NZ_CP004350.1"/>
</dbReference>
<evidence type="ECO:0008006" key="4">
    <source>
        <dbReference type="Google" id="ProtNLM"/>
    </source>
</evidence>
<proteinExistence type="predicted"/>
<evidence type="ECO:0000313" key="2">
    <source>
        <dbReference type="EMBL" id="AHI19038.1"/>
    </source>
</evidence>
<keyword evidence="1" id="KW-0732">Signal</keyword>
<evidence type="ECO:0000313" key="3">
    <source>
        <dbReference type="Proteomes" id="UP000019226"/>
    </source>
</evidence>
<dbReference type="Proteomes" id="UP000019226">
    <property type="component" value="Chromosome"/>
</dbReference>
<feature type="chain" id="PRO_5046531524" description="Secreted protein" evidence="1">
    <location>
        <begin position="27"/>
        <end position="223"/>
    </location>
</feature>
<reference evidence="3" key="1">
    <citation type="submission" date="2013-02" db="EMBL/GenBank/DDBJ databases">
        <title>The complete genome sequence of Corynebacterium casei LMG S-19264 (=DSM 44701).</title>
        <authorList>
            <person name="Ruckert C."/>
            <person name="Albersmeier A."/>
            <person name="Kalinowski J."/>
        </authorList>
    </citation>
    <scope>NUCLEOTIDE SEQUENCE [LARGE SCALE GENOMIC DNA]</scope>
    <source>
        <strain evidence="3">LMG S-19264</strain>
    </source>
</reference>
<organism evidence="2 3">
    <name type="scientific">Corynebacterium casei LMG S-19264</name>
    <dbReference type="NCBI Taxonomy" id="1285583"/>
    <lineage>
        <taxon>Bacteria</taxon>
        <taxon>Bacillati</taxon>
        <taxon>Actinomycetota</taxon>
        <taxon>Actinomycetes</taxon>
        <taxon>Mycobacteriales</taxon>
        <taxon>Corynebacteriaceae</taxon>
        <taxon>Corynebacterium</taxon>
    </lineage>
</organism>
<protein>
    <recommendedName>
        <fullName evidence="4">Secreted protein</fullName>
    </recommendedName>
</protein>
<accession>A0ABN4CBF4</accession>
<gene>
    <name evidence="2" type="ORF">CCASEI_02265</name>
</gene>
<dbReference type="GeneID" id="82876648"/>
<sequence>MKSIQGLITGVAIVALAVIGAPVASAAPVTGAEAAKQVVLEQFRENLAEASEAGDAEAAESVESFDSLTRQQRSELAELLTGERTWEPSTNLDEEIVVERGVVPRAAAAATQSRTIWYTSAFTFAGIKVTETKVTGRYTAQGSSAKRILSNSCTVVRNFQPFTNVNTNQSASYVNGKNAVFDCRVRVQRGIPTAWGTIDWSTKEQVQTVSGSGYGTVVSRGWR</sequence>
<feature type="signal peptide" evidence="1">
    <location>
        <begin position="1"/>
        <end position="26"/>
    </location>
</feature>
<name>A0ABN4CBF4_9CORY</name>
<evidence type="ECO:0000256" key="1">
    <source>
        <dbReference type="SAM" id="SignalP"/>
    </source>
</evidence>
<dbReference type="EMBL" id="CP004350">
    <property type="protein sequence ID" value="AHI19038.1"/>
    <property type="molecule type" value="Genomic_DNA"/>
</dbReference>
<keyword evidence="3" id="KW-1185">Reference proteome</keyword>